<dbReference type="InterPro" id="IPR037045">
    <property type="entry name" value="S8pro/Inhibitor_I9_sf"/>
</dbReference>
<dbReference type="AlphaFoldDB" id="A0A5J9UML6"/>
<feature type="signal peptide" evidence="5">
    <location>
        <begin position="1"/>
        <end position="27"/>
    </location>
</feature>
<keyword evidence="4" id="KW-0720">Serine protease</keyword>
<evidence type="ECO:0000256" key="3">
    <source>
        <dbReference type="ARBA" id="ARBA00022729"/>
    </source>
</evidence>
<accession>A0A5J9UML6</accession>
<evidence type="ECO:0000256" key="2">
    <source>
        <dbReference type="ARBA" id="ARBA00022670"/>
    </source>
</evidence>
<dbReference type="Gene3D" id="3.30.70.80">
    <property type="entry name" value="Peptidase S8 propeptide/proteinase inhibitor I9"/>
    <property type="match status" value="1"/>
</dbReference>
<feature type="domain" description="Inhibitor I9" evidence="6">
    <location>
        <begin position="31"/>
        <end position="110"/>
    </location>
</feature>
<dbReference type="FunFam" id="3.30.70.80:FF:000002">
    <property type="entry name" value="Subtilisin-like protease SBT5.3"/>
    <property type="match status" value="1"/>
</dbReference>
<dbReference type="Proteomes" id="UP000324897">
    <property type="component" value="Chromosome 2"/>
</dbReference>
<dbReference type="InterPro" id="IPR010259">
    <property type="entry name" value="S8pro/Inhibitor_I9"/>
</dbReference>
<sequence>MDLRSGSSCTLLLILVVVVLQAISADATNNVYIVYMGEKKHDDPALVTASHHEVLTSILGSKDEALKSIVYSYKHGFSGFAARLTESQAEELKKYPGVISVKPNEYLKVHTTRSWDFLRVNYNRPSGLLSKAKYGKDVIVGVIDTGDKTLTR</sequence>
<dbReference type="OrthoDB" id="687848at2759"/>
<name>A0A5J9UML6_9POAL</name>
<dbReference type="EMBL" id="RWGY01000013">
    <property type="protein sequence ID" value="TVU24993.1"/>
    <property type="molecule type" value="Genomic_DNA"/>
</dbReference>
<dbReference type="GO" id="GO:0004252">
    <property type="term" value="F:serine-type endopeptidase activity"/>
    <property type="evidence" value="ECO:0007669"/>
    <property type="project" value="InterPro"/>
</dbReference>
<evidence type="ECO:0000256" key="1">
    <source>
        <dbReference type="ARBA" id="ARBA00011073"/>
    </source>
</evidence>
<keyword evidence="8" id="KW-1185">Reference proteome</keyword>
<gene>
    <name evidence="7" type="ORF">EJB05_27466</name>
</gene>
<comment type="similarity">
    <text evidence="1">Belongs to the peptidase S8 family.</text>
</comment>
<evidence type="ECO:0000256" key="4">
    <source>
        <dbReference type="ARBA" id="ARBA00022825"/>
    </source>
</evidence>
<evidence type="ECO:0000256" key="5">
    <source>
        <dbReference type="SAM" id="SignalP"/>
    </source>
</evidence>
<protein>
    <recommendedName>
        <fullName evidence="6">Inhibitor I9 domain-containing protein</fullName>
    </recommendedName>
</protein>
<evidence type="ECO:0000313" key="7">
    <source>
        <dbReference type="EMBL" id="TVU24993.1"/>
    </source>
</evidence>
<dbReference type="InterPro" id="IPR036852">
    <property type="entry name" value="Peptidase_S8/S53_dom_sf"/>
</dbReference>
<dbReference type="GO" id="GO:0006508">
    <property type="term" value="P:proteolysis"/>
    <property type="evidence" value="ECO:0007669"/>
    <property type="project" value="UniProtKB-KW"/>
</dbReference>
<evidence type="ECO:0000313" key="8">
    <source>
        <dbReference type="Proteomes" id="UP000324897"/>
    </source>
</evidence>
<dbReference type="Pfam" id="PF05922">
    <property type="entry name" value="Inhibitor_I9"/>
    <property type="match status" value="1"/>
</dbReference>
<evidence type="ECO:0000259" key="6">
    <source>
        <dbReference type="Pfam" id="PF05922"/>
    </source>
</evidence>
<dbReference type="PANTHER" id="PTHR48222">
    <property type="entry name" value="PROTEINASE INHIBITOR, PROPEPTIDE"/>
    <property type="match status" value="1"/>
</dbReference>
<dbReference type="Gramene" id="TVU24993">
    <property type="protein sequence ID" value="TVU24993"/>
    <property type="gene ID" value="EJB05_27466"/>
</dbReference>
<dbReference type="PANTHER" id="PTHR48222:SF4">
    <property type="entry name" value="PROTEINASE INHIBITOR, PROPEPTIDE"/>
    <property type="match status" value="1"/>
</dbReference>
<reference evidence="7 8" key="1">
    <citation type="journal article" date="2019" name="Sci. Rep.">
        <title>A high-quality genome of Eragrostis curvula grass provides insights into Poaceae evolution and supports new strategies to enhance forage quality.</title>
        <authorList>
            <person name="Carballo J."/>
            <person name="Santos B.A.C.M."/>
            <person name="Zappacosta D."/>
            <person name="Garbus I."/>
            <person name="Selva J.P."/>
            <person name="Gallo C.A."/>
            <person name="Diaz A."/>
            <person name="Albertini E."/>
            <person name="Caccamo M."/>
            <person name="Echenique V."/>
        </authorList>
    </citation>
    <scope>NUCLEOTIDE SEQUENCE [LARGE SCALE GENOMIC DNA]</scope>
    <source>
        <strain evidence="8">cv. Victoria</strain>
        <tissue evidence="7">Leaf</tissue>
    </source>
</reference>
<organism evidence="7 8">
    <name type="scientific">Eragrostis curvula</name>
    <name type="common">weeping love grass</name>
    <dbReference type="NCBI Taxonomy" id="38414"/>
    <lineage>
        <taxon>Eukaryota</taxon>
        <taxon>Viridiplantae</taxon>
        <taxon>Streptophyta</taxon>
        <taxon>Embryophyta</taxon>
        <taxon>Tracheophyta</taxon>
        <taxon>Spermatophyta</taxon>
        <taxon>Magnoliopsida</taxon>
        <taxon>Liliopsida</taxon>
        <taxon>Poales</taxon>
        <taxon>Poaceae</taxon>
        <taxon>PACMAD clade</taxon>
        <taxon>Chloridoideae</taxon>
        <taxon>Eragrostideae</taxon>
        <taxon>Eragrostidinae</taxon>
        <taxon>Eragrostis</taxon>
    </lineage>
</organism>
<keyword evidence="3 5" id="KW-0732">Signal</keyword>
<proteinExistence type="inferred from homology"/>
<feature type="chain" id="PRO_5023849221" description="Inhibitor I9 domain-containing protein" evidence="5">
    <location>
        <begin position="28"/>
        <end position="152"/>
    </location>
</feature>
<dbReference type="SUPFAM" id="SSF52743">
    <property type="entry name" value="Subtilisin-like"/>
    <property type="match status" value="1"/>
</dbReference>
<feature type="non-terminal residue" evidence="7">
    <location>
        <position position="1"/>
    </location>
</feature>
<comment type="caution">
    <text evidence="7">The sequence shown here is derived from an EMBL/GenBank/DDBJ whole genome shotgun (WGS) entry which is preliminary data.</text>
</comment>
<keyword evidence="2" id="KW-0645">Protease</keyword>
<keyword evidence="4" id="KW-0378">Hydrolase</keyword>